<dbReference type="EMBL" id="BBYR01000045">
    <property type="protein sequence ID" value="GAP37335.1"/>
    <property type="molecule type" value="Genomic_DNA"/>
</dbReference>
<dbReference type="STRING" id="1547922.ISF6_3190"/>
<organism evidence="1 2">
    <name type="scientific">Piscinibacter sakaiensis</name>
    <name type="common">Ideonella sakaiensis</name>
    <dbReference type="NCBI Taxonomy" id="1547922"/>
    <lineage>
        <taxon>Bacteria</taxon>
        <taxon>Pseudomonadati</taxon>
        <taxon>Pseudomonadota</taxon>
        <taxon>Betaproteobacteria</taxon>
        <taxon>Burkholderiales</taxon>
        <taxon>Sphaerotilaceae</taxon>
        <taxon>Piscinibacter</taxon>
    </lineage>
</organism>
<protein>
    <submittedName>
        <fullName evidence="1">Uncharacterized protein</fullName>
    </submittedName>
</protein>
<sequence>MPDAGPPLHWHEERALWHLELLGCFEPGDAVAPYVPPPARSDDGWDDDDYDDGYACTHCGGEGRREVDDIWWDDCDEFGYGPCTSCRGTGERRHQWVF</sequence>
<reference evidence="2" key="1">
    <citation type="submission" date="2015-07" db="EMBL/GenBank/DDBJ databases">
        <title>Discovery of a poly(ethylene terephthalate assimilation.</title>
        <authorList>
            <person name="Yoshida S."/>
            <person name="Hiraga K."/>
            <person name="Takehana T."/>
            <person name="Taniguchi I."/>
            <person name="Yamaji H."/>
            <person name="Maeda Y."/>
            <person name="Toyohara K."/>
            <person name="Miyamoto K."/>
            <person name="Kimura Y."/>
            <person name="Oda K."/>
        </authorList>
    </citation>
    <scope>NUCLEOTIDE SEQUENCE [LARGE SCALE GENOMIC DNA]</scope>
    <source>
        <strain evidence="2">NBRC 110686 / TISTR 2288 / 201-F6</strain>
    </source>
</reference>
<accession>A0A0K8P557</accession>
<keyword evidence="2" id="KW-1185">Reference proteome</keyword>
<dbReference type="RefSeq" id="WP_054021270.1">
    <property type="nucleotide sequence ID" value="NZ_BBYR01000045.1"/>
</dbReference>
<name>A0A0K8P557_PISS1</name>
<comment type="caution">
    <text evidence="1">The sequence shown here is derived from an EMBL/GenBank/DDBJ whole genome shotgun (WGS) entry which is preliminary data.</text>
</comment>
<evidence type="ECO:0000313" key="2">
    <source>
        <dbReference type="Proteomes" id="UP000037660"/>
    </source>
</evidence>
<proteinExistence type="predicted"/>
<evidence type="ECO:0000313" key="1">
    <source>
        <dbReference type="EMBL" id="GAP37335.1"/>
    </source>
</evidence>
<dbReference type="Proteomes" id="UP000037660">
    <property type="component" value="Unassembled WGS sequence"/>
</dbReference>
<gene>
    <name evidence="1" type="ORF">ISF6_3190</name>
</gene>
<dbReference type="AlphaFoldDB" id="A0A0K8P557"/>
<reference evidence="1 2" key="2">
    <citation type="journal article" date="2016" name="Science">
        <title>A bacterium that degrades and assimilates poly(ethylene terephthalate).</title>
        <authorList>
            <person name="Yoshida S."/>
            <person name="Hiraga K."/>
            <person name="Takehana T."/>
            <person name="Taniguchi I."/>
            <person name="Yamaji H."/>
            <person name="Maeda Y."/>
            <person name="Toyohara K."/>
            <person name="Miyamoto K."/>
            <person name="Kimura Y."/>
            <person name="Oda K."/>
        </authorList>
    </citation>
    <scope>NUCLEOTIDE SEQUENCE [LARGE SCALE GENOMIC DNA]</scope>
    <source>
        <strain evidence="2">NBRC 110686 / TISTR 2288 / 201-F6</strain>
    </source>
</reference>